<dbReference type="AlphaFoldDB" id="A0A381QH49"/>
<accession>A0A381QH49</accession>
<proteinExistence type="predicted"/>
<sequence>MQAIRSTSLMLTAVVLTGTLVSPGAAQNVPWNPLKRGSDNMEVLGHLPLGPRLSVADMDIEQEMHRPFAYVARMVYGFEGPRGTDIISIEDPERPKLLYEWRIENQDLHQGTGGMDVKHFKWNDRYYLVQSLQFGAGGPNSDLGAVILDVTGLPDPSTVREAARIREPEMPGGFHNIFIYKHSNGRVYLFTTARAPGALIYDLGLIVEGDLENARVGMVPVPESAFGRGGGRGYHDFYLGYHPDTGEDRFYGGGTGGYYIYDVSNLEEPQLRITLTGISGIQGGHTFTPSADGRYVIAESEYQYAPLRIFDLQPALEGEVTNIRSPISAFTADWRHLVHNHEVRWPYVFVSGYLDGLQIFNLQDPENPATVGYYDTYIGAPSADRPAMFNGAFGVDVRNEDGLIVISDMSTGFWTFSMDGFQGWNGENWGYPNISSAQDWDRPVVTRPISDH</sequence>
<dbReference type="EMBL" id="UINC01001360">
    <property type="protein sequence ID" value="SUZ78636.1"/>
    <property type="molecule type" value="Genomic_DNA"/>
</dbReference>
<evidence type="ECO:0008006" key="2">
    <source>
        <dbReference type="Google" id="ProtNLM"/>
    </source>
</evidence>
<protein>
    <recommendedName>
        <fullName evidence="2">Choice-of-anchor B family protein</fullName>
    </recommendedName>
</protein>
<organism evidence="1">
    <name type="scientific">marine metagenome</name>
    <dbReference type="NCBI Taxonomy" id="408172"/>
    <lineage>
        <taxon>unclassified sequences</taxon>
        <taxon>metagenomes</taxon>
        <taxon>ecological metagenomes</taxon>
    </lineage>
</organism>
<name>A0A381QH49_9ZZZZ</name>
<reference evidence="1" key="1">
    <citation type="submission" date="2018-05" db="EMBL/GenBank/DDBJ databases">
        <authorList>
            <person name="Lanie J.A."/>
            <person name="Ng W.-L."/>
            <person name="Kazmierczak K.M."/>
            <person name="Andrzejewski T.M."/>
            <person name="Davidsen T.M."/>
            <person name="Wayne K.J."/>
            <person name="Tettelin H."/>
            <person name="Glass J.I."/>
            <person name="Rusch D."/>
            <person name="Podicherti R."/>
            <person name="Tsui H.-C.T."/>
            <person name="Winkler M.E."/>
        </authorList>
    </citation>
    <scope>NUCLEOTIDE SEQUENCE</scope>
</reference>
<dbReference type="SUPFAM" id="SSF101908">
    <property type="entry name" value="Putative isomerase YbhE"/>
    <property type="match status" value="1"/>
</dbReference>
<gene>
    <name evidence="1" type="ORF">METZ01_LOCUS31490</name>
</gene>
<evidence type="ECO:0000313" key="1">
    <source>
        <dbReference type="EMBL" id="SUZ78636.1"/>
    </source>
</evidence>